<dbReference type="InterPro" id="IPR038330">
    <property type="entry name" value="TspO/MBR-related_sf"/>
</dbReference>
<evidence type="ECO:0000313" key="8">
    <source>
        <dbReference type="Proteomes" id="UP000075321"/>
    </source>
</evidence>
<dbReference type="FunFam" id="1.20.1260.100:FF:000001">
    <property type="entry name" value="translocator protein 2"/>
    <property type="match status" value="1"/>
</dbReference>
<evidence type="ECO:0000256" key="6">
    <source>
        <dbReference type="SAM" id="Phobius"/>
    </source>
</evidence>
<proteinExistence type="inferred from homology"/>
<dbReference type="EMBL" id="LTAZ01000001">
    <property type="protein sequence ID" value="KYH27473.1"/>
    <property type="molecule type" value="Genomic_DNA"/>
</dbReference>
<feature type="transmembrane region" description="Helical" evidence="6">
    <location>
        <begin position="56"/>
        <end position="77"/>
    </location>
</feature>
<comment type="similarity">
    <text evidence="2">Belongs to the TspO/BZRP family.</text>
</comment>
<dbReference type="Pfam" id="PF03073">
    <property type="entry name" value="TspO_MBR"/>
    <property type="match status" value="1"/>
</dbReference>
<dbReference type="PIRSF" id="PIRSF005859">
    <property type="entry name" value="PBR"/>
    <property type="match status" value="1"/>
</dbReference>
<dbReference type="Proteomes" id="UP000075321">
    <property type="component" value="Unassembled WGS sequence"/>
</dbReference>
<evidence type="ECO:0000256" key="5">
    <source>
        <dbReference type="ARBA" id="ARBA00023136"/>
    </source>
</evidence>
<keyword evidence="3 6" id="KW-0812">Transmembrane</keyword>
<evidence type="ECO:0000256" key="3">
    <source>
        <dbReference type="ARBA" id="ARBA00022692"/>
    </source>
</evidence>
<dbReference type="GO" id="GO:0016020">
    <property type="term" value="C:membrane"/>
    <property type="evidence" value="ECO:0007669"/>
    <property type="project" value="UniProtKB-SubCell"/>
</dbReference>
<comment type="caution">
    <text evidence="7">The sequence shown here is derived from an EMBL/GenBank/DDBJ whole genome shotgun (WGS) entry which is preliminary data.</text>
</comment>
<evidence type="ECO:0000256" key="2">
    <source>
        <dbReference type="ARBA" id="ARBA00007524"/>
    </source>
</evidence>
<keyword evidence="8" id="KW-1185">Reference proteome</keyword>
<feature type="transmembrane region" description="Helical" evidence="6">
    <location>
        <begin position="16"/>
        <end position="36"/>
    </location>
</feature>
<dbReference type="PANTHER" id="PTHR10057">
    <property type="entry name" value="PERIPHERAL-TYPE BENZODIAZEPINE RECEPTOR"/>
    <property type="match status" value="1"/>
</dbReference>
<dbReference type="OrthoDB" id="212929at2157"/>
<dbReference type="GO" id="GO:0033013">
    <property type="term" value="P:tetrapyrrole metabolic process"/>
    <property type="evidence" value="ECO:0007669"/>
    <property type="project" value="UniProtKB-ARBA"/>
</dbReference>
<organism evidence="7 8">
    <name type="scientific">Halalkalicoccus paucihalophilus</name>
    <dbReference type="NCBI Taxonomy" id="1008153"/>
    <lineage>
        <taxon>Archaea</taxon>
        <taxon>Methanobacteriati</taxon>
        <taxon>Methanobacteriota</taxon>
        <taxon>Stenosarchaea group</taxon>
        <taxon>Halobacteria</taxon>
        <taxon>Halobacteriales</taxon>
        <taxon>Halococcaceae</taxon>
        <taxon>Halalkalicoccus</taxon>
    </lineage>
</organism>
<sequence>MTELSVAGVRITPREVLGALAAAVVINLIGALGVPFTTPDSAWFQALEKPWFYPPGAAFGIVWTLLFTLMGIAAYLVYRQGFENRAVKVALGVFALQMVVNVAWSPAFFAAQELLLALGIILVLWLLIGATIVAFSRVDRRAAALLVPYLAWVTFAAVLNYSIWALN</sequence>
<feature type="transmembrane region" description="Helical" evidence="6">
    <location>
        <begin position="115"/>
        <end position="135"/>
    </location>
</feature>
<dbReference type="RefSeq" id="WP_066378274.1">
    <property type="nucleotide sequence ID" value="NZ_LTAZ01000001.1"/>
</dbReference>
<feature type="transmembrane region" description="Helical" evidence="6">
    <location>
        <begin position="89"/>
        <end position="109"/>
    </location>
</feature>
<keyword evidence="4 6" id="KW-1133">Transmembrane helix</keyword>
<gene>
    <name evidence="7" type="ORF">HAPAU_01410</name>
</gene>
<accession>A0A151AIM2</accession>
<dbReference type="CDD" id="cd15904">
    <property type="entry name" value="TSPO_MBR"/>
    <property type="match status" value="1"/>
</dbReference>
<dbReference type="PANTHER" id="PTHR10057:SF0">
    <property type="entry name" value="TRANSLOCATOR PROTEIN"/>
    <property type="match status" value="1"/>
</dbReference>
<comment type="subcellular location">
    <subcellularLocation>
        <location evidence="1">Membrane</location>
        <topology evidence="1">Multi-pass membrane protein</topology>
    </subcellularLocation>
</comment>
<name>A0A151AIM2_9EURY</name>
<feature type="transmembrane region" description="Helical" evidence="6">
    <location>
        <begin position="142"/>
        <end position="164"/>
    </location>
</feature>
<dbReference type="AlphaFoldDB" id="A0A151AIM2"/>
<evidence type="ECO:0000256" key="1">
    <source>
        <dbReference type="ARBA" id="ARBA00004141"/>
    </source>
</evidence>
<evidence type="ECO:0000313" key="7">
    <source>
        <dbReference type="EMBL" id="KYH27473.1"/>
    </source>
</evidence>
<keyword evidence="5 6" id="KW-0472">Membrane</keyword>
<reference evidence="7 8" key="1">
    <citation type="submission" date="2016-02" db="EMBL/GenBank/DDBJ databases">
        <title>Genome sequence of Halalkalicoccus paucihalophilus DSM 24557.</title>
        <authorList>
            <person name="Poehlein A."/>
            <person name="Daniel R."/>
        </authorList>
    </citation>
    <scope>NUCLEOTIDE SEQUENCE [LARGE SCALE GENOMIC DNA]</scope>
    <source>
        <strain evidence="7 8">DSM 24557</strain>
    </source>
</reference>
<dbReference type="InterPro" id="IPR004307">
    <property type="entry name" value="TspO_MBR"/>
</dbReference>
<evidence type="ECO:0000256" key="4">
    <source>
        <dbReference type="ARBA" id="ARBA00022989"/>
    </source>
</evidence>
<protein>
    <submittedName>
        <fullName evidence="7">TspO/MBR family protein</fullName>
    </submittedName>
</protein>
<dbReference type="PATRIC" id="fig|1008153.3.peg.144"/>
<dbReference type="Gene3D" id="1.20.1260.100">
    <property type="entry name" value="TspO/MBR protein"/>
    <property type="match status" value="1"/>
</dbReference>